<keyword evidence="5" id="KW-0694">RNA-binding</keyword>
<comment type="similarity">
    <text evidence="2">Belongs to the Ro 60 kDa family.</text>
</comment>
<gene>
    <name evidence="8" type="ORF">J437_LFUL003498</name>
</gene>
<evidence type="ECO:0000256" key="6">
    <source>
        <dbReference type="ARBA" id="ARBA00023274"/>
    </source>
</evidence>
<organism evidence="8 9">
    <name type="scientific">Ladona fulva</name>
    <name type="common">Scarce chaser dragonfly</name>
    <name type="synonym">Libellula fulva</name>
    <dbReference type="NCBI Taxonomy" id="123851"/>
    <lineage>
        <taxon>Eukaryota</taxon>
        <taxon>Metazoa</taxon>
        <taxon>Ecdysozoa</taxon>
        <taxon>Arthropoda</taxon>
        <taxon>Hexapoda</taxon>
        <taxon>Insecta</taxon>
        <taxon>Pterygota</taxon>
        <taxon>Palaeoptera</taxon>
        <taxon>Odonata</taxon>
        <taxon>Epiprocta</taxon>
        <taxon>Anisoptera</taxon>
        <taxon>Libelluloidea</taxon>
        <taxon>Libellulidae</taxon>
        <taxon>Ladona</taxon>
    </lineage>
</organism>
<dbReference type="InterPro" id="IPR008858">
    <property type="entry name" value="TROVE_dom"/>
</dbReference>
<reference evidence="8" key="2">
    <citation type="submission" date="2017-10" db="EMBL/GenBank/DDBJ databases">
        <title>Ladona fulva Genome sequencing and assembly.</title>
        <authorList>
            <person name="Murali S."/>
            <person name="Richards S."/>
            <person name="Bandaranaike D."/>
            <person name="Bellair M."/>
            <person name="Blankenburg K."/>
            <person name="Chao H."/>
            <person name="Dinh H."/>
            <person name="Doddapaneni H."/>
            <person name="Dugan-Rocha S."/>
            <person name="Elkadiri S."/>
            <person name="Gnanaolivu R."/>
            <person name="Hernandez B."/>
            <person name="Skinner E."/>
            <person name="Javaid M."/>
            <person name="Lee S."/>
            <person name="Li M."/>
            <person name="Ming W."/>
            <person name="Munidasa M."/>
            <person name="Muniz J."/>
            <person name="Nguyen L."/>
            <person name="Hughes D."/>
            <person name="Osuji N."/>
            <person name="Pu L.-L."/>
            <person name="Puazo M."/>
            <person name="Qu C."/>
            <person name="Quiroz J."/>
            <person name="Raj R."/>
            <person name="Weissenberger G."/>
            <person name="Xin Y."/>
            <person name="Zou X."/>
            <person name="Han Y."/>
            <person name="Worley K."/>
            <person name="Muzny D."/>
            <person name="Gibbs R."/>
        </authorList>
    </citation>
    <scope>NUCLEOTIDE SEQUENCE</scope>
    <source>
        <strain evidence="8">Sampled in the wild</strain>
    </source>
</reference>
<dbReference type="InterPro" id="IPR040322">
    <property type="entry name" value="TROVE2"/>
</dbReference>
<dbReference type="OrthoDB" id="6098064at2759"/>
<evidence type="ECO:0000259" key="7">
    <source>
        <dbReference type="PROSITE" id="PS50988"/>
    </source>
</evidence>
<comment type="subcellular location">
    <subcellularLocation>
        <location evidence="1">Cytoplasm</location>
    </subcellularLocation>
</comment>
<accession>A0A8K0JYY1</accession>
<dbReference type="Gene3D" id="3.40.50.410">
    <property type="entry name" value="von Willebrand factor, type A domain"/>
    <property type="match status" value="1"/>
</dbReference>
<dbReference type="GO" id="GO:0046872">
    <property type="term" value="F:metal ion binding"/>
    <property type="evidence" value="ECO:0007669"/>
    <property type="project" value="UniProtKB-KW"/>
</dbReference>
<dbReference type="EMBL" id="KZ308146">
    <property type="protein sequence ID" value="KAG8222853.1"/>
    <property type="molecule type" value="Genomic_DNA"/>
</dbReference>
<evidence type="ECO:0000256" key="3">
    <source>
        <dbReference type="ARBA" id="ARBA00022490"/>
    </source>
</evidence>
<dbReference type="GO" id="GO:1990904">
    <property type="term" value="C:ribonucleoprotein complex"/>
    <property type="evidence" value="ECO:0007669"/>
    <property type="project" value="UniProtKB-KW"/>
</dbReference>
<keyword evidence="3" id="KW-0963">Cytoplasm</keyword>
<keyword evidence="9" id="KW-1185">Reference proteome</keyword>
<dbReference type="GO" id="GO:0003723">
    <property type="term" value="F:RNA binding"/>
    <property type="evidence" value="ECO:0007669"/>
    <property type="project" value="UniProtKB-KW"/>
</dbReference>
<name>A0A8K0JYY1_LADFU</name>
<keyword evidence="6" id="KW-0687">Ribonucleoprotein</keyword>
<proteinExistence type="inferred from homology"/>
<dbReference type="GO" id="GO:0005737">
    <property type="term" value="C:cytoplasm"/>
    <property type="evidence" value="ECO:0007669"/>
    <property type="project" value="UniProtKB-SubCell"/>
</dbReference>
<protein>
    <recommendedName>
        <fullName evidence="7">TROVE domain-containing protein</fullName>
    </recommendedName>
</protein>
<feature type="domain" description="TROVE" evidence="7">
    <location>
        <begin position="39"/>
        <end position="445"/>
    </location>
</feature>
<reference evidence="8" key="1">
    <citation type="submission" date="2013-04" db="EMBL/GenBank/DDBJ databases">
        <authorList>
            <person name="Qu J."/>
            <person name="Murali S.C."/>
            <person name="Bandaranaike D."/>
            <person name="Bellair M."/>
            <person name="Blankenburg K."/>
            <person name="Chao H."/>
            <person name="Dinh H."/>
            <person name="Doddapaneni H."/>
            <person name="Downs B."/>
            <person name="Dugan-Rocha S."/>
            <person name="Elkadiri S."/>
            <person name="Gnanaolivu R.D."/>
            <person name="Hernandez B."/>
            <person name="Javaid M."/>
            <person name="Jayaseelan J.C."/>
            <person name="Lee S."/>
            <person name="Li M."/>
            <person name="Ming W."/>
            <person name="Munidasa M."/>
            <person name="Muniz J."/>
            <person name="Nguyen L."/>
            <person name="Ongeri F."/>
            <person name="Osuji N."/>
            <person name="Pu L.-L."/>
            <person name="Puazo M."/>
            <person name="Qu C."/>
            <person name="Quiroz J."/>
            <person name="Raj R."/>
            <person name="Weissenberger G."/>
            <person name="Xin Y."/>
            <person name="Zou X."/>
            <person name="Han Y."/>
            <person name="Richards S."/>
            <person name="Worley K."/>
            <person name="Muzny D."/>
            <person name="Gibbs R."/>
        </authorList>
    </citation>
    <scope>NUCLEOTIDE SEQUENCE</scope>
    <source>
        <strain evidence="8">Sampled in the wild</strain>
    </source>
</reference>
<dbReference type="PANTHER" id="PTHR14202">
    <property type="entry name" value="60 KDA RIBONUCLEOPROTEIN SSA/RO"/>
    <property type="match status" value="1"/>
</dbReference>
<evidence type="ECO:0000256" key="4">
    <source>
        <dbReference type="ARBA" id="ARBA00022723"/>
    </source>
</evidence>
<sequence>MGDQATEENKQNEKTLRDDLPDLSGVSLALRRFIHLGCSVGPYHSKRYHIRGIAPLQPYSHDQILALGVFSELLDKDGDRTAIEKDKSQNGPSSNTIEVIRKVMKENEGTSRRAALFILAACCRTKSYTLNDAYTFVKDIKCADDLLIFIKYAMDLAPKKTGWGSGLRRALKSWYFERGDMELAEQLTCVRQRFCWSHKDILKLLHAKPRNKVQELVIAYAMHGIGKAKEILKNVTGEDPIREDAEKMFAYLNAANELRKLRTPRGCNSKTPEVQKAVNLIKTHKFQLEHCDDTMHLEPLVWEALLEHMPFWKVLEHLPKLRCNRILKPGEDLNKAILISLRHLHDTLTKASSSLTSPISPGVVLVSMQTYRRVNNEDVPSKVWVSTKDGVVAVRNPHGKHGPPNLTAAHNQTRTAKSQGSADAITAGMVENLSSAFQAMKPTGKHFIFATGKTQQKNGCLVNLHVMTHEAAALLFICLDAVETHGNVAGYCIDSNSTSVAKLRSPGCSISSCSREITQETASTPINVECWLGYLSRQKLATDVIVLVAESFVSERDSGQRLLEAMKKYRMDTKKPTAKLVMVSFASKVLPQIEAEKFDYGILMVYGFDSQLPFIIQRFARGDF</sequence>
<comment type="caution">
    <text evidence="8">The sequence shown here is derived from an EMBL/GenBank/DDBJ whole genome shotgun (WGS) entry which is preliminary data.</text>
</comment>
<evidence type="ECO:0000256" key="1">
    <source>
        <dbReference type="ARBA" id="ARBA00004496"/>
    </source>
</evidence>
<dbReference type="AlphaFoldDB" id="A0A8K0JYY1"/>
<dbReference type="Pfam" id="PF05731">
    <property type="entry name" value="TROVE"/>
    <property type="match status" value="1"/>
</dbReference>
<dbReference type="Pfam" id="PF25045">
    <property type="entry name" value="vWA_Ro60"/>
    <property type="match status" value="1"/>
</dbReference>
<keyword evidence="4" id="KW-0479">Metal-binding</keyword>
<dbReference type="Proteomes" id="UP000792457">
    <property type="component" value="Unassembled WGS sequence"/>
</dbReference>
<dbReference type="InterPro" id="IPR036465">
    <property type="entry name" value="vWFA_dom_sf"/>
</dbReference>
<dbReference type="SUPFAM" id="SSF140864">
    <property type="entry name" value="TROVE domain-like"/>
    <property type="match status" value="1"/>
</dbReference>
<evidence type="ECO:0000256" key="2">
    <source>
        <dbReference type="ARBA" id="ARBA00007814"/>
    </source>
</evidence>
<dbReference type="InterPro" id="IPR037214">
    <property type="entry name" value="TROVE_dom_sf"/>
</dbReference>
<dbReference type="InterPro" id="IPR056800">
    <property type="entry name" value="vWA_Ro60"/>
</dbReference>
<evidence type="ECO:0000313" key="8">
    <source>
        <dbReference type="EMBL" id="KAG8222853.1"/>
    </source>
</evidence>
<evidence type="ECO:0000313" key="9">
    <source>
        <dbReference type="Proteomes" id="UP000792457"/>
    </source>
</evidence>
<dbReference type="PANTHER" id="PTHR14202:SF0">
    <property type="entry name" value="RNA-BINDING PROTEIN RO60"/>
    <property type="match status" value="1"/>
</dbReference>
<evidence type="ECO:0000256" key="5">
    <source>
        <dbReference type="ARBA" id="ARBA00022884"/>
    </source>
</evidence>
<dbReference type="PROSITE" id="PS50988">
    <property type="entry name" value="TROVE"/>
    <property type="match status" value="1"/>
</dbReference>